<protein>
    <recommendedName>
        <fullName evidence="3">Glycosyl hydrolase family 32 N-terminal domain-containing protein</fullName>
    </recommendedName>
</protein>
<evidence type="ECO:0000313" key="1">
    <source>
        <dbReference type="EMBL" id="MEQ6292389.1"/>
    </source>
</evidence>
<accession>A0ABV1M848</accession>
<reference evidence="1" key="1">
    <citation type="submission" date="2024-06" db="EMBL/GenBank/DDBJ databases">
        <title>Genome sequence of Vogesella sp. MAHUQ-64.</title>
        <authorList>
            <person name="Huq M.A."/>
        </authorList>
    </citation>
    <scope>NUCLEOTIDE SEQUENCE</scope>
    <source>
        <strain evidence="1">MAHUQ-64</strain>
    </source>
</reference>
<dbReference type="RefSeq" id="WP_349590589.1">
    <property type="nucleotide sequence ID" value="NZ_JBEFLD010000010.1"/>
</dbReference>
<organism evidence="1 2">
    <name type="scientific">Vogesella oryzagri</name>
    <dbReference type="NCBI Taxonomy" id="3160864"/>
    <lineage>
        <taxon>Bacteria</taxon>
        <taxon>Pseudomonadati</taxon>
        <taxon>Pseudomonadota</taxon>
        <taxon>Betaproteobacteria</taxon>
        <taxon>Neisseriales</taxon>
        <taxon>Chromobacteriaceae</taxon>
        <taxon>Vogesella</taxon>
    </lineage>
</organism>
<sequence>MIWEKLGLVYQADQHSNEMWRNNSALTPQPFRLNAETIRVFAGFRDTDGISRIGYVDVAAANPQIVSAISEHPVLNIGRDGCFDDNGLIMGDVVQAGDDVYLFYVGFQLVKKAKFLAFSGVAISRDGGNTFMRLCESPVLGRADGQAFIGAIHTARFENGIWRLWFAQGDGWEMINGVPYPRYHICYTETKDLLNIPRHSKICVQCDYPDYRIGRPKVYRLLDGNYLMYATKGSVLGDYFPVAFRSYDGITWEEDQAPLGITLSESGWDSQTLCYPALLAGERETWMFYNGNQMGVDGFGVARLASTLLGT</sequence>
<comment type="caution">
    <text evidence="1">The sequence shown here is derived from an EMBL/GenBank/DDBJ whole genome shotgun (WGS) entry which is preliminary data.</text>
</comment>
<dbReference type="Gene3D" id="2.115.10.20">
    <property type="entry name" value="Glycosyl hydrolase domain, family 43"/>
    <property type="match status" value="2"/>
</dbReference>
<proteinExistence type="predicted"/>
<name>A0ABV1M848_9NEIS</name>
<gene>
    <name evidence="1" type="ORF">ABNW52_17395</name>
</gene>
<evidence type="ECO:0008006" key="3">
    <source>
        <dbReference type="Google" id="ProtNLM"/>
    </source>
</evidence>
<dbReference type="Proteomes" id="UP001433638">
    <property type="component" value="Unassembled WGS sequence"/>
</dbReference>
<dbReference type="InterPro" id="IPR023296">
    <property type="entry name" value="Glyco_hydro_beta-prop_sf"/>
</dbReference>
<dbReference type="EMBL" id="JBEFLD010000010">
    <property type="protein sequence ID" value="MEQ6292389.1"/>
    <property type="molecule type" value="Genomic_DNA"/>
</dbReference>
<evidence type="ECO:0000313" key="2">
    <source>
        <dbReference type="Proteomes" id="UP001433638"/>
    </source>
</evidence>
<dbReference type="SUPFAM" id="SSF75005">
    <property type="entry name" value="Arabinanase/levansucrase/invertase"/>
    <property type="match status" value="1"/>
</dbReference>
<keyword evidence="2" id="KW-1185">Reference proteome</keyword>